<dbReference type="InterPro" id="IPR009019">
    <property type="entry name" value="KH_sf_prok-type"/>
</dbReference>
<gene>
    <name evidence="7" type="ORF">FWILDA_LOCUS9535</name>
</gene>
<feature type="non-terminal residue" evidence="7">
    <location>
        <position position="357"/>
    </location>
</feature>
<sequence>LDLKGASMEDLKKLSGRGKIPELDTIDGSNPASKYKNYVQLSAVGDGNCFLNSFSVFLTGKENDTTWALPLRVKLCLEFMTNPDTFAVGNEAEKLALLKKKLISEGFAINVSALPNNVIENGQPVKFSAKSTEEILNDKDTLKNGGVKFIPEYNESSFRTSYCQGENAGAELHFEFDSGLSAYRLYKIVETVNEPEKEITKENKLLKEGQIRDNNLLLPIDIKKFSFSLNQEIKSRLRKDVEEIKEPRLGQRFYLLIKEVREEPTKDAPQIILTRSNDLFIHKLLEQEIPQIKSRIITIHDILRLPGIVSKVLVEKGKMAIEKRLNIDPAGTCIGERGERAKAISRLIYAEQIYFVD</sequence>
<evidence type="ECO:0000256" key="1">
    <source>
        <dbReference type="ARBA" id="ARBA00022472"/>
    </source>
</evidence>
<evidence type="ECO:0000256" key="5">
    <source>
        <dbReference type="ARBA" id="ARBA00023163"/>
    </source>
</evidence>
<dbReference type="Proteomes" id="UP001153678">
    <property type="component" value="Unassembled WGS sequence"/>
</dbReference>
<name>A0A9W4SRL1_9GLOM</name>
<keyword evidence="1" id="KW-0806">Transcription termination</keyword>
<feature type="domain" description="Transcription factor NusA first KH" evidence="6">
    <location>
        <begin position="278"/>
        <end position="356"/>
    </location>
</feature>
<keyword evidence="2" id="KW-0963">Cytoplasm</keyword>
<dbReference type="Pfam" id="PF13184">
    <property type="entry name" value="KH_NusA_1st"/>
    <property type="match status" value="1"/>
</dbReference>
<evidence type="ECO:0000313" key="7">
    <source>
        <dbReference type="EMBL" id="CAI2180344.1"/>
    </source>
</evidence>
<dbReference type="EMBL" id="CAMKVN010002269">
    <property type="protein sequence ID" value="CAI2180344.1"/>
    <property type="molecule type" value="Genomic_DNA"/>
</dbReference>
<dbReference type="PANTHER" id="PTHR22648">
    <property type="entry name" value="TRANSCRIPTION TERMINATION FACTOR NUSA"/>
    <property type="match status" value="1"/>
</dbReference>
<reference evidence="7" key="1">
    <citation type="submission" date="2022-08" db="EMBL/GenBank/DDBJ databases">
        <authorList>
            <person name="Kallberg Y."/>
            <person name="Tangrot J."/>
            <person name="Rosling A."/>
        </authorList>
    </citation>
    <scope>NUCLEOTIDE SEQUENCE</scope>
    <source>
        <strain evidence="7">Wild A</strain>
    </source>
</reference>
<dbReference type="InterPro" id="IPR015946">
    <property type="entry name" value="KH_dom-like_a/b"/>
</dbReference>
<accession>A0A9W4SRL1</accession>
<dbReference type="GO" id="GO:0005829">
    <property type="term" value="C:cytosol"/>
    <property type="evidence" value="ECO:0007669"/>
    <property type="project" value="TreeGrafter"/>
</dbReference>
<keyword evidence="4" id="KW-0805">Transcription regulation</keyword>
<organism evidence="7 8">
    <name type="scientific">Funneliformis geosporum</name>
    <dbReference type="NCBI Taxonomy" id="1117311"/>
    <lineage>
        <taxon>Eukaryota</taxon>
        <taxon>Fungi</taxon>
        <taxon>Fungi incertae sedis</taxon>
        <taxon>Mucoromycota</taxon>
        <taxon>Glomeromycotina</taxon>
        <taxon>Glomeromycetes</taxon>
        <taxon>Glomerales</taxon>
        <taxon>Glomeraceae</taxon>
        <taxon>Funneliformis</taxon>
    </lineage>
</organism>
<evidence type="ECO:0000256" key="4">
    <source>
        <dbReference type="ARBA" id="ARBA00023015"/>
    </source>
</evidence>
<dbReference type="GO" id="GO:0031564">
    <property type="term" value="P:transcription antitermination"/>
    <property type="evidence" value="ECO:0007669"/>
    <property type="project" value="InterPro"/>
</dbReference>
<dbReference type="InterPro" id="IPR030842">
    <property type="entry name" value="TF_NusA_bacterial"/>
</dbReference>
<evidence type="ECO:0000256" key="2">
    <source>
        <dbReference type="ARBA" id="ARBA00022490"/>
    </source>
</evidence>
<dbReference type="GO" id="GO:0003723">
    <property type="term" value="F:RNA binding"/>
    <property type="evidence" value="ECO:0007669"/>
    <property type="project" value="UniProtKB-KW"/>
</dbReference>
<keyword evidence="5" id="KW-0804">Transcription</keyword>
<evidence type="ECO:0000313" key="8">
    <source>
        <dbReference type="Proteomes" id="UP001153678"/>
    </source>
</evidence>
<keyword evidence="8" id="KW-1185">Reference proteome</keyword>
<evidence type="ECO:0000259" key="6">
    <source>
        <dbReference type="Pfam" id="PF13184"/>
    </source>
</evidence>
<protein>
    <submittedName>
        <fullName evidence="7">6198_t:CDS:1</fullName>
    </submittedName>
</protein>
<proteinExistence type="predicted"/>
<comment type="caution">
    <text evidence="7">The sequence shown here is derived from an EMBL/GenBank/DDBJ whole genome shotgun (WGS) entry which is preliminary data.</text>
</comment>
<dbReference type="Gene3D" id="3.30.300.20">
    <property type="match status" value="1"/>
</dbReference>
<dbReference type="PANTHER" id="PTHR22648:SF0">
    <property type="entry name" value="TRANSCRIPTION TERMINATION_ANTITERMINATION PROTEIN NUSA"/>
    <property type="match status" value="1"/>
</dbReference>
<dbReference type="InterPro" id="IPR025249">
    <property type="entry name" value="TF_NusA_KH_1st"/>
</dbReference>
<dbReference type="SUPFAM" id="SSF54814">
    <property type="entry name" value="Prokaryotic type KH domain (KH-domain type II)"/>
    <property type="match status" value="1"/>
</dbReference>
<dbReference type="OrthoDB" id="2428099at2759"/>
<dbReference type="AlphaFoldDB" id="A0A9W4SRL1"/>
<keyword evidence="3" id="KW-0694">RNA-binding</keyword>
<dbReference type="GO" id="GO:0006353">
    <property type="term" value="P:DNA-templated transcription termination"/>
    <property type="evidence" value="ECO:0007669"/>
    <property type="project" value="UniProtKB-KW"/>
</dbReference>
<evidence type="ECO:0000256" key="3">
    <source>
        <dbReference type="ARBA" id="ARBA00022884"/>
    </source>
</evidence>